<gene>
    <name evidence="1" type="ORF">ACFQ4C_08640</name>
</gene>
<reference evidence="2" key="1">
    <citation type="journal article" date="2019" name="Int. J. Syst. Evol. Microbiol.">
        <title>The Global Catalogue of Microorganisms (GCM) 10K type strain sequencing project: providing services to taxonomists for standard genome sequencing and annotation.</title>
        <authorList>
            <consortium name="The Broad Institute Genomics Platform"/>
            <consortium name="The Broad Institute Genome Sequencing Center for Infectious Disease"/>
            <person name="Wu L."/>
            <person name="Ma J."/>
        </authorList>
    </citation>
    <scope>NUCLEOTIDE SEQUENCE [LARGE SCALE GENOMIC DNA]</scope>
    <source>
        <strain evidence="2">CCUG 55608</strain>
    </source>
</reference>
<comment type="caution">
    <text evidence="1">The sequence shown here is derived from an EMBL/GenBank/DDBJ whole genome shotgun (WGS) entry which is preliminary data.</text>
</comment>
<evidence type="ECO:0000313" key="1">
    <source>
        <dbReference type="EMBL" id="MFD1141173.1"/>
    </source>
</evidence>
<dbReference type="RefSeq" id="WP_379884222.1">
    <property type="nucleotide sequence ID" value="NZ_JBHTLP010000007.1"/>
</dbReference>
<organism evidence="1 2">
    <name type="scientific">Larkinella insperata</name>
    <dbReference type="NCBI Taxonomy" id="332158"/>
    <lineage>
        <taxon>Bacteria</taxon>
        <taxon>Pseudomonadati</taxon>
        <taxon>Bacteroidota</taxon>
        <taxon>Cytophagia</taxon>
        <taxon>Cytophagales</taxon>
        <taxon>Spirosomataceae</taxon>
        <taxon>Larkinella</taxon>
    </lineage>
</organism>
<dbReference type="Proteomes" id="UP001597116">
    <property type="component" value="Unassembled WGS sequence"/>
</dbReference>
<protein>
    <submittedName>
        <fullName evidence="1">Uncharacterized protein</fullName>
    </submittedName>
</protein>
<dbReference type="EMBL" id="JBHTLP010000007">
    <property type="protein sequence ID" value="MFD1141173.1"/>
    <property type="molecule type" value="Genomic_DNA"/>
</dbReference>
<proteinExistence type="predicted"/>
<sequence length="335" mass="38106">MELLNLEMLNAGPLLADLRVKMQAFDLSEAVYLNRLVKDDSTNPLPTKPYNNTLGINKLALPGILHLLGIRSLTLNSQFDLANLAGLRVEIPAGVNERFLWRFLRNDTVIKELRLLFQACRIIAFDDWSRLAGASDLWDGLLRDVLKPIGMKEFEFIFYLGDPDNKLFFQVDEALDIISDFSRYGKVTFTLDESEAIKLWKVLNGVHSNAPFKNQPFPDLKRKYLSIFRTMNITRLLIYSTTAAILISNQEQFGLARQKVATSLEMAADARQYFVEGFSMGLMLHLDLATCLLLGLIVLGSQGEQGTQPDQNALTSYINRWIEDLQKPETMYLYQ</sequence>
<name>A0ABW3Q1E7_9BACT</name>
<evidence type="ECO:0000313" key="2">
    <source>
        <dbReference type="Proteomes" id="UP001597116"/>
    </source>
</evidence>
<accession>A0ABW3Q1E7</accession>
<keyword evidence="2" id="KW-1185">Reference proteome</keyword>